<gene>
    <name evidence="2" type="ORF">SNE35_23985</name>
</gene>
<keyword evidence="3" id="KW-1185">Reference proteome</keyword>
<dbReference type="EMBL" id="JAXCLA010000008">
    <property type="protein sequence ID" value="MDY0747584.1"/>
    <property type="molecule type" value="Genomic_DNA"/>
</dbReference>
<proteinExistence type="predicted"/>
<sequence>MDAPQKSGKQTLDEAFDQLEAQLPQRAARAVHWTRGSRARWVRLPLGILAICFAVFWFMPIVGLEWLPIGLLLIALDVPFMQRPVGLFILWLLEKWKRLRARYAG</sequence>
<organism evidence="2 3">
    <name type="scientific">Roseateles agri</name>
    <dbReference type="NCBI Taxonomy" id="3098619"/>
    <lineage>
        <taxon>Bacteria</taxon>
        <taxon>Pseudomonadati</taxon>
        <taxon>Pseudomonadota</taxon>
        <taxon>Betaproteobacteria</taxon>
        <taxon>Burkholderiales</taxon>
        <taxon>Sphaerotilaceae</taxon>
        <taxon>Roseateles</taxon>
    </lineage>
</organism>
<accession>A0ABU5DQN6</accession>
<dbReference type="Proteomes" id="UP001285263">
    <property type="component" value="Unassembled WGS sequence"/>
</dbReference>
<keyword evidence="1" id="KW-1133">Transmembrane helix</keyword>
<name>A0ABU5DQN6_9BURK</name>
<keyword evidence="1" id="KW-0812">Transmembrane</keyword>
<keyword evidence="1" id="KW-0472">Membrane</keyword>
<dbReference type="RefSeq" id="WP_320425546.1">
    <property type="nucleotide sequence ID" value="NZ_JAXCLA010000008.1"/>
</dbReference>
<evidence type="ECO:0000313" key="3">
    <source>
        <dbReference type="Proteomes" id="UP001285263"/>
    </source>
</evidence>
<reference evidence="2 3" key="1">
    <citation type="submission" date="2023-11" db="EMBL/GenBank/DDBJ databases">
        <title>Paucibacter sp. nov., isolated from fresh soil in Korea.</title>
        <authorList>
            <person name="Le N.T.T."/>
        </authorList>
    </citation>
    <scope>NUCLEOTIDE SEQUENCE [LARGE SCALE GENOMIC DNA]</scope>
    <source>
        <strain evidence="2 3">R3-3</strain>
    </source>
</reference>
<evidence type="ECO:0000256" key="1">
    <source>
        <dbReference type="SAM" id="Phobius"/>
    </source>
</evidence>
<feature type="transmembrane region" description="Helical" evidence="1">
    <location>
        <begin position="44"/>
        <end position="63"/>
    </location>
</feature>
<evidence type="ECO:0000313" key="2">
    <source>
        <dbReference type="EMBL" id="MDY0747584.1"/>
    </source>
</evidence>
<feature type="transmembrane region" description="Helical" evidence="1">
    <location>
        <begin position="69"/>
        <end position="93"/>
    </location>
</feature>
<comment type="caution">
    <text evidence="2">The sequence shown here is derived from an EMBL/GenBank/DDBJ whole genome shotgun (WGS) entry which is preliminary data.</text>
</comment>
<protein>
    <recommendedName>
        <fullName evidence="4">TIGR02611 family protein</fullName>
    </recommendedName>
</protein>
<evidence type="ECO:0008006" key="4">
    <source>
        <dbReference type="Google" id="ProtNLM"/>
    </source>
</evidence>